<organism evidence="2 3">
    <name type="scientific">Ceratobasidium theobromae</name>
    <dbReference type="NCBI Taxonomy" id="1582974"/>
    <lineage>
        <taxon>Eukaryota</taxon>
        <taxon>Fungi</taxon>
        <taxon>Dikarya</taxon>
        <taxon>Basidiomycota</taxon>
        <taxon>Agaricomycotina</taxon>
        <taxon>Agaricomycetes</taxon>
        <taxon>Cantharellales</taxon>
        <taxon>Ceratobasidiaceae</taxon>
        <taxon>Ceratobasidium</taxon>
    </lineage>
</organism>
<evidence type="ECO:0000259" key="1">
    <source>
        <dbReference type="Pfam" id="PF20231"/>
    </source>
</evidence>
<dbReference type="Pfam" id="PF20231">
    <property type="entry name" value="DUF6589"/>
    <property type="match status" value="1"/>
</dbReference>
<gene>
    <name evidence="2" type="ORF">CTheo_8987</name>
</gene>
<dbReference type="Proteomes" id="UP000383932">
    <property type="component" value="Unassembled WGS sequence"/>
</dbReference>
<evidence type="ECO:0000313" key="2">
    <source>
        <dbReference type="EMBL" id="KAB5587574.1"/>
    </source>
</evidence>
<proteinExistence type="predicted"/>
<sequence length="160" mass="18108">MAMTDSLWHTYLKHQDPDSGKLLDPSSIFHLCGLTRPRETKKLATGPDYQMIHHTVYHTLIALIGEAWSHAVQAKYGVSLNEWAPDWDELFGMSHNIVKTYIADPVFKPSYQASTDNGDMASDTMKLFARDTLLWVIIRHAAQHGDIGCLKDVPPLWVCM</sequence>
<accession>A0A5N5Q7A9</accession>
<dbReference type="AlphaFoldDB" id="A0A5N5Q7A9"/>
<name>A0A5N5Q7A9_9AGAM</name>
<dbReference type="OrthoDB" id="4743193at2759"/>
<keyword evidence="3" id="KW-1185">Reference proteome</keyword>
<comment type="caution">
    <text evidence="2">The sequence shown here is derived from an EMBL/GenBank/DDBJ whole genome shotgun (WGS) entry which is preliminary data.</text>
</comment>
<evidence type="ECO:0000313" key="3">
    <source>
        <dbReference type="Proteomes" id="UP000383932"/>
    </source>
</evidence>
<reference evidence="2 3" key="1">
    <citation type="journal article" date="2019" name="Fungal Biol. Biotechnol.">
        <title>Draft genome sequence of fastidious pathogen Ceratobasidium theobromae, which causes vascular-streak dieback in Theobroma cacao.</title>
        <authorList>
            <person name="Ali S.S."/>
            <person name="Asman A."/>
            <person name="Shao J."/>
            <person name="Firmansyah A.P."/>
            <person name="Susilo A.W."/>
            <person name="Rosmana A."/>
            <person name="McMahon P."/>
            <person name="Junaid M."/>
            <person name="Guest D."/>
            <person name="Kheng T.Y."/>
            <person name="Meinhardt L.W."/>
            <person name="Bailey B.A."/>
        </authorList>
    </citation>
    <scope>NUCLEOTIDE SEQUENCE [LARGE SCALE GENOMIC DNA]</scope>
    <source>
        <strain evidence="2 3">CT2</strain>
    </source>
</reference>
<dbReference type="EMBL" id="SSOP01000967">
    <property type="protein sequence ID" value="KAB5587574.1"/>
    <property type="molecule type" value="Genomic_DNA"/>
</dbReference>
<dbReference type="InterPro" id="IPR046496">
    <property type="entry name" value="DUF6589"/>
</dbReference>
<protein>
    <recommendedName>
        <fullName evidence="1">DUF6589 domain-containing protein</fullName>
    </recommendedName>
</protein>
<feature type="domain" description="DUF6589" evidence="1">
    <location>
        <begin position="1"/>
        <end position="160"/>
    </location>
</feature>